<keyword evidence="2" id="KW-1185">Reference proteome</keyword>
<dbReference type="Proteomes" id="UP000053424">
    <property type="component" value="Unassembled WGS sequence"/>
</dbReference>
<name>A0A0C2XYF8_HEBCY</name>
<organism evidence="1 2">
    <name type="scientific">Hebeloma cylindrosporum</name>
    <dbReference type="NCBI Taxonomy" id="76867"/>
    <lineage>
        <taxon>Eukaryota</taxon>
        <taxon>Fungi</taxon>
        <taxon>Dikarya</taxon>
        <taxon>Basidiomycota</taxon>
        <taxon>Agaricomycotina</taxon>
        <taxon>Agaricomycetes</taxon>
        <taxon>Agaricomycetidae</taxon>
        <taxon>Agaricales</taxon>
        <taxon>Agaricineae</taxon>
        <taxon>Hymenogastraceae</taxon>
        <taxon>Hebeloma</taxon>
    </lineage>
</organism>
<accession>A0A0C2XYF8</accession>
<reference evidence="1 2" key="1">
    <citation type="submission" date="2014-04" db="EMBL/GenBank/DDBJ databases">
        <authorList>
            <consortium name="DOE Joint Genome Institute"/>
            <person name="Kuo A."/>
            <person name="Gay G."/>
            <person name="Dore J."/>
            <person name="Kohler A."/>
            <person name="Nagy L.G."/>
            <person name="Floudas D."/>
            <person name="Copeland A."/>
            <person name="Barry K.W."/>
            <person name="Cichocki N."/>
            <person name="Veneault-Fourrey C."/>
            <person name="LaButti K."/>
            <person name="Lindquist E.A."/>
            <person name="Lipzen A."/>
            <person name="Lundell T."/>
            <person name="Morin E."/>
            <person name="Murat C."/>
            <person name="Sun H."/>
            <person name="Tunlid A."/>
            <person name="Henrissat B."/>
            <person name="Grigoriev I.V."/>
            <person name="Hibbett D.S."/>
            <person name="Martin F."/>
            <person name="Nordberg H.P."/>
            <person name="Cantor M.N."/>
            <person name="Hua S.X."/>
        </authorList>
    </citation>
    <scope>NUCLEOTIDE SEQUENCE [LARGE SCALE GENOMIC DNA]</scope>
    <source>
        <strain evidence="2">h7</strain>
    </source>
</reference>
<dbReference type="EMBL" id="KN831777">
    <property type="protein sequence ID" value="KIM42648.1"/>
    <property type="molecule type" value="Genomic_DNA"/>
</dbReference>
<proteinExistence type="predicted"/>
<protein>
    <submittedName>
        <fullName evidence="1">Uncharacterized protein</fullName>
    </submittedName>
</protein>
<evidence type="ECO:0000313" key="2">
    <source>
        <dbReference type="Proteomes" id="UP000053424"/>
    </source>
</evidence>
<dbReference type="OrthoDB" id="2994206at2759"/>
<dbReference type="HOGENOM" id="CLU_2454970_0_0_1"/>
<gene>
    <name evidence="1" type="ORF">M413DRAFT_121225</name>
</gene>
<evidence type="ECO:0000313" key="1">
    <source>
        <dbReference type="EMBL" id="KIM42648.1"/>
    </source>
</evidence>
<reference evidence="2" key="2">
    <citation type="submission" date="2015-01" db="EMBL/GenBank/DDBJ databases">
        <title>Evolutionary Origins and Diversification of the Mycorrhizal Mutualists.</title>
        <authorList>
            <consortium name="DOE Joint Genome Institute"/>
            <consortium name="Mycorrhizal Genomics Consortium"/>
            <person name="Kohler A."/>
            <person name="Kuo A."/>
            <person name="Nagy L.G."/>
            <person name="Floudas D."/>
            <person name="Copeland A."/>
            <person name="Barry K.W."/>
            <person name="Cichocki N."/>
            <person name="Veneault-Fourrey C."/>
            <person name="LaButti K."/>
            <person name="Lindquist E.A."/>
            <person name="Lipzen A."/>
            <person name="Lundell T."/>
            <person name="Morin E."/>
            <person name="Murat C."/>
            <person name="Riley R."/>
            <person name="Ohm R."/>
            <person name="Sun H."/>
            <person name="Tunlid A."/>
            <person name="Henrissat B."/>
            <person name="Grigoriev I.V."/>
            <person name="Hibbett D.S."/>
            <person name="Martin F."/>
        </authorList>
    </citation>
    <scope>NUCLEOTIDE SEQUENCE [LARGE SCALE GENOMIC DNA]</scope>
    <source>
        <strain evidence="2">h7</strain>
    </source>
</reference>
<dbReference type="AlphaFoldDB" id="A0A0C2XYF8"/>
<sequence length="89" mass="9951">MVQDPRGPNSMPLLDLLPNPSHLITLKMTGAVDWSSKILTPLAHFPLHYPWWLSKAQLLIPDPPNFSTRLGSACCSDYSTFVMALFLNL</sequence>